<dbReference type="RefSeq" id="WP_005767493.1">
    <property type="nucleotide sequence ID" value="NZ_AMQK01000017.1"/>
</dbReference>
<evidence type="ECO:0000313" key="10">
    <source>
        <dbReference type="Proteomes" id="UP000009359"/>
    </source>
</evidence>
<dbReference type="Pfam" id="PF07886">
    <property type="entry name" value="BA14K"/>
    <property type="match status" value="1"/>
</dbReference>
<feature type="signal peptide" evidence="8">
    <location>
        <begin position="1"/>
        <end position="27"/>
    </location>
</feature>
<sequence length="172" mass="19493">MKKLVKFAVLSAVSTITISALSTTAFAYEGYERIQRNIAVHQSHQEHSTHHHHHYHQNSKIETRTREYHIHHNNNNTGDTLAAGALGLAAGAILGNILQKPAQPQIIYQPVPQSQVIYQVQPTTIHRPIVPQEQISQWLAYCSKKYRSFNPRTGTFRGHDGLDYFCYAPVNN</sequence>
<evidence type="ECO:0000256" key="8">
    <source>
        <dbReference type="SAM" id="SignalP"/>
    </source>
</evidence>
<evidence type="ECO:0000313" key="9">
    <source>
        <dbReference type="EMBL" id="EKS43523.1"/>
    </source>
</evidence>
<dbReference type="EMBL" id="AMQK01000017">
    <property type="protein sequence ID" value="EKS43523.1"/>
    <property type="molecule type" value="Genomic_DNA"/>
</dbReference>
<comment type="similarity">
    <text evidence="2">Belongs to the BA14k family.</text>
</comment>
<dbReference type="GeneID" id="4683961"/>
<dbReference type="InterPro" id="IPR012413">
    <property type="entry name" value="BA14K"/>
</dbReference>
<comment type="subcellular location">
    <subcellularLocation>
        <location evidence="1">Membrane</location>
        <topology evidence="1">Single-pass membrane protein</topology>
    </subcellularLocation>
</comment>
<keyword evidence="4" id="KW-1003">Cell membrane</keyword>
<keyword evidence="4" id="KW-0472">Membrane</keyword>
<evidence type="ECO:0000256" key="5">
    <source>
        <dbReference type="ARBA" id="ARBA00022734"/>
    </source>
</evidence>
<keyword evidence="8" id="KW-0732">Signal</keyword>
<evidence type="ECO:0000256" key="6">
    <source>
        <dbReference type="ARBA" id="ARBA00025321"/>
    </source>
</evidence>
<feature type="region of interest" description="Disordered" evidence="7">
    <location>
        <begin position="42"/>
        <end position="61"/>
    </location>
</feature>
<comment type="caution">
    <text evidence="9">The sequence shown here is derived from an EMBL/GenBank/DDBJ whole genome shotgun (WGS) entry which is preliminary data.</text>
</comment>
<organism evidence="9 10">
    <name type="scientific">Bartonella bacilliformis INS</name>
    <dbReference type="NCBI Taxonomy" id="1206782"/>
    <lineage>
        <taxon>Bacteria</taxon>
        <taxon>Pseudomonadati</taxon>
        <taxon>Pseudomonadota</taxon>
        <taxon>Alphaproteobacteria</taxon>
        <taxon>Hyphomicrobiales</taxon>
        <taxon>Bartonellaceae</taxon>
        <taxon>Bartonella</taxon>
    </lineage>
</organism>
<dbReference type="Proteomes" id="UP000009359">
    <property type="component" value="Unassembled WGS sequence"/>
</dbReference>
<gene>
    <name evidence="9" type="ORF">BbINS_04637</name>
</gene>
<evidence type="ECO:0000256" key="1">
    <source>
        <dbReference type="ARBA" id="ARBA00004167"/>
    </source>
</evidence>
<reference evidence="9 10" key="1">
    <citation type="journal article" date="2013" name="Genome Announc.">
        <title>Whole Genome Sequencing and Comparative Analysis of Bartonella bacilliformis Strain INS, the Causative Agent of Carrion's Disease.</title>
        <authorList>
            <person name="Tarazona D."/>
            <person name="Padilla C."/>
            <person name="Caceres O."/>
            <person name="Montenegro J.D."/>
            <person name="Bailon H."/>
            <person name="Ventura G."/>
            <person name="Mendoza G."/>
            <person name="Anaya E."/>
            <person name="Guio H."/>
        </authorList>
    </citation>
    <scope>NUCLEOTIDE SEQUENCE [LARGE SCALE GENOMIC DNA]</scope>
    <source>
        <strain evidence="9 10">INS</strain>
    </source>
</reference>
<evidence type="ECO:0000256" key="7">
    <source>
        <dbReference type="SAM" id="MobiDB-lite"/>
    </source>
</evidence>
<keyword evidence="10" id="KW-1185">Reference proteome</keyword>
<comment type="function">
    <text evidence="6">Has immunoglobulin-binding and hemagglutination properties, and can bind to mannose. Essential for virulence. May be involved in LPS biosynthesis or polysaccharide transport.</text>
</comment>
<proteinExistence type="inferred from homology"/>
<name>A0ABN0IFD3_BARBA</name>
<accession>A0ABN0IFD3</accession>
<keyword evidence="5" id="KW-0430">Lectin</keyword>
<feature type="chain" id="PRO_5045198694" description="Lectin-like protein BA14k" evidence="8">
    <location>
        <begin position="28"/>
        <end position="172"/>
    </location>
</feature>
<evidence type="ECO:0000256" key="2">
    <source>
        <dbReference type="ARBA" id="ARBA00010270"/>
    </source>
</evidence>
<evidence type="ECO:0000256" key="3">
    <source>
        <dbReference type="ARBA" id="ARBA00020552"/>
    </source>
</evidence>
<evidence type="ECO:0000256" key="4">
    <source>
        <dbReference type="ARBA" id="ARBA00022475"/>
    </source>
</evidence>
<protein>
    <recommendedName>
        <fullName evidence="3">Lectin-like protein BA14k</fullName>
    </recommendedName>
</protein>